<keyword evidence="4 15" id="KW-0540">Nuclease</keyword>
<dbReference type="GO" id="GO:0000287">
    <property type="term" value="F:magnesium ion binding"/>
    <property type="evidence" value="ECO:0007669"/>
    <property type="project" value="InterPro"/>
</dbReference>
<evidence type="ECO:0000256" key="11">
    <source>
        <dbReference type="ARBA" id="ARBA00023204"/>
    </source>
</evidence>
<evidence type="ECO:0000256" key="7">
    <source>
        <dbReference type="ARBA" id="ARBA00022763"/>
    </source>
</evidence>
<comment type="catalytic activity">
    <reaction evidence="13 15">
        <text>Endonucleolytic cleavage at a junction such as a reciprocal single-stranded crossover between two homologous DNA duplexes (Holliday junction).</text>
        <dbReference type="EC" id="3.1.21.10"/>
    </reaction>
</comment>
<dbReference type="AlphaFoldDB" id="A0A3K3IPH0"/>
<dbReference type="Proteomes" id="UP000272336">
    <property type="component" value="Unassembled WGS sequence"/>
</dbReference>
<proteinExistence type="inferred from homology"/>
<dbReference type="EMBL" id="AASEBA010000020">
    <property type="protein sequence ID" value="EFC9750035.1"/>
    <property type="molecule type" value="Genomic_DNA"/>
</dbReference>
<evidence type="ECO:0000256" key="15">
    <source>
        <dbReference type="PIRNR" id="PIRNR001007"/>
    </source>
</evidence>
<dbReference type="GO" id="GO:0006281">
    <property type="term" value="P:DNA repair"/>
    <property type="evidence" value="ECO:0007669"/>
    <property type="project" value="UniProtKB-KW"/>
</dbReference>
<organism evidence="17 18">
    <name type="scientific">Escherichia coli</name>
    <dbReference type="NCBI Taxonomy" id="562"/>
    <lineage>
        <taxon>Bacteria</taxon>
        <taxon>Pseudomonadati</taxon>
        <taxon>Pseudomonadota</taxon>
        <taxon>Gammaproteobacteria</taxon>
        <taxon>Enterobacterales</taxon>
        <taxon>Enterobacteriaceae</taxon>
        <taxon>Escherichia</taxon>
    </lineage>
</organism>
<evidence type="ECO:0000256" key="13">
    <source>
        <dbReference type="ARBA" id="ARBA00029354"/>
    </source>
</evidence>
<comment type="similarity">
    <text evidence="15">Belongs to the rusA family.</text>
</comment>
<dbReference type="Proteomes" id="UP000532204">
    <property type="component" value="Unassembled WGS sequence"/>
</dbReference>
<evidence type="ECO:0000313" key="16">
    <source>
        <dbReference type="EMBL" id="EFC9750035.1"/>
    </source>
</evidence>
<evidence type="ECO:0000256" key="12">
    <source>
        <dbReference type="ARBA" id="ARBA00024745"/>
    </source>
</evidence>
<name>A0A3K3IPH0_ECOLX</name>
<evidence type="ECO:0000256" key="4">
    <source>
        <dbReference type="ARBA" id="ARBA00022722"/>
    </source>
</evidence>
<evidence type="ECO:0000256" key="14">
    <source>
        <dbReference type="ARBA" id="ARBA00029488"/>
    </source>
</evidence>
<dbReference type="InterPro" id="IPR036614">
    <property type="entry name" value="RusA-like_sf"/>
</dbReference>
<evidence type="ECO:0000256" key="2">
    <source>
        <dbReference type="ARBA" id="ARBA00011738"/>
    </source>
</evidence>
<keyword evidence="6 15" id="KW-0255">Endonuclease</keyword>
<reference evidence="17 18" key="1">
    <citation type="submission" date="2018-10" db="EMBL/GenBank/DDBJ databases">
        <authorList>
            <consortium name="NARMS: The National Antimicrobial Resistance Monitoring System"/>
        </authorList>
    </citation>
    <scope>NUCLEOTIDE SEQUENCE [LARGE SCALE GENOMIC DNA]</scope>
    <source>
        <strain evidence="17 18">CVM N17EC0060</strain>
        <strain evidence="16 19">CVM N18EC122</strain>
    </source>
</reference>
<comment type="function">
    <text evidence="12">Endonuclease that resolves Holliday junction intermediates made during homologous genetic recombination and DNA repair. Exhibits sequence and structure-selective cleavage of four-way DNA junctions, where it introduces symmetrical nicks in two strands of the same polarity at the 5' side of CC dinucleotides. Corrects the defects in genetic recombination and DNA repair associated with inactivation of RuvAB or RuvC.</text>
</comment>
<dbReference type="GO" id="GO:0008821">
    <property type="term" value="F:crossover junction DNA endonuclease activity"/>
    <property type="evidence" value="ECO:0007669"/>
    <property type="project" value="UniProtKB-EC"/>
</dbReference>
<keyword evidence="10" id="KW-0233">DNA recombination</keyword>
<accession>A0A3K3IPH0</accession>
<dbReference type="InterPro" id="IPR016281">
    <property type="entry name" value="Endonuclease_RusA"/>
</dbReference>
<comment type="cofactor">
    <cofactor evidence="1">
        <name>Mg(2+)</name>
        <dbReference type="ChEBI" id="CHEBI:18420"/>
    </cofactor>
</comment>
<comment type="subunit">
    <text evidence="2">Homodimer.</text>
</comment>
<dbReference type="GO" id="GO:0006310">
    <property type="term" value="P:DNA recombination"/>
    <property type="evidence" value="ECO:0007669"/>
    <property type="project" value="UniProtKB-KW"/>
</dbReference>
<keyword evidence="11 15" id="KW-0234">DNA repair</keyword>
<dbReference type="InterPro" id="IPR008822">
    <property type="entry name" value="Endonuclease_RusA-like"/>
</dbReference>
<evidence type="ECO:0000256" key="1">
    <source>
        <dbReference type="ARBA" id="ARBA00001946"/>
    </source>
</evidence>
<keyword evidence="7 15" id="KW-0227">DNA damage</keyword>
<dbReference type="Gene3D" id="3.30.1330.70">
    <property type="entry name" value="Holliday junction resolvase RusA"/>
    <property type="match status" value="1"/>
</dbReference>
<sequence>MRLEFVLPYPPPVNTYWHRRGGKYFVSKAGERYRRDVRLIVRQQQLRLRLTGRLGIKIIADPPDNRRRDLDNILKVPLDALTHAGLLIDDEQFDEIYIVRGVSVPDGRLGVKIYEITGGNNGA</sequence>
<gene>
    <name evidence="17" type="ORF">D9D43_10275</name>
    <name evidence="16" type="ORF">E6D34_12245</name>
</gene>
<protein>
    <recommendedName>
        <fullName evidence="3 15">Crossover junction endodeoxyribonuclease rusA</fullName>
        <ecNumber evidence="14 15">3.1.21.10</ecNumber>
    </recommendedName>
</protein>
<dbReference type="Pfam" id="PF05866">
    <property type="entry name" value="RusA"/>
    <property type="match status" value="1"/>
</dbReference>
<evidence type="ECO:0000313" key="17">
    <source>
        <dbReference type="EMBL" id="MGE13965.1"/>
    </source>
</evidence>
<keyword evidence="5" id="KW-0479">Metal-binding</keyword>
<evidence type="ECO:0000256" key="8">
    <source>
        <dbReference type="ARBA" id="ARBA00022801"/>
    </source>
</evidence>
<evidence type="ECO:0000256" key="5">
    <source>
        <dbReference type="ARBA" id="ARBA00022723"/>
    </source>
</evidence>
<evidence type="ECO:0000256" key="10">
    <source>
        <dbReference type="ARBA" id="ARBA00023172"/>
    </source>
</evidence>
<evidence type="ECO:0000256" key="9">
    <source>
        <dbReference type="ARBA" id="ARBA00022842"/>
    </source>
</evidence>
<evidence type="ECO:0000256" key="6">
    <source>
        <dbReference type="ARBA" id="ARBA00022759"/>
    </source>
</evidence>
<keyword evidence="8 15" id="KW-0378">Hydrolase</keyword>
<comment type="function">
    <text evidence="15">Endonuclease that resolves Holliday junction intermediates made during homologous genetic recombination and DNA repair. Exhibits sequence and structure-selective cleavage of four-way DNA junctions, where it introduces symmetrical nicks in two strands of the same polarity at the 5' side of dinucleotides. Corrects the defects in genetic recombination and DNA repair associated with inactivation of ruvAB or ruvC.</text>
</comment>
<dbReference type="RefSeq" id="WP_089580981.1">
    <property type="nucleotide sequence ID" value="NZ_CP172185.1"/>
</dbReference>
<dbReference type="EC" id="3.1.21.10" evidence="14 15"/>
<keyword evidence="9" id="KW-0460">Magnesium</keyword>
<evidence type="ECO:0000313" key="18">
    <source>
        <dbReference type="Proteomes" id="UP000272336"/>
    </source>
</evidence>
<evidence type="ECO:0000256" key="3">
    <source>
        <dbReference type="ARBA" id="ARBA00014885"/>
    </source>
</evidence>
<dbReference type="PIRSF" id="PIRSF001007">
    <property type="entry name" value="RusA"/>
    <property type="match status" value="1"/>
</dbReference>
<dbReference type="EMBL" id="RNLZ01000015">
    <property type="protein sequence ID" value="MGE13965.1"/>
    <property type="molecule type" value="Genomic_DNA"/>
</dbReference>
<dbReference type="SUPFAM" id="SSF103084">
    <property type="entry name" value="Holliday junction resolvase RusA"/>
    <property type="match status" value="1"/>
</dbReference>
<comment type="caution">
    <text evidence="17">The sequence shown here is derived from an EMBL/GenBank/DDBJ whole genome shotgun (WGS) entry which is preliminary data.</text>
</comment>
<evidence type="ECO:0000313" key="19">
    <source>
        <dbReference type="Proteomes" id="UP000532204"/>
    </source>
</evidence>